<dbReference type="GO" id="GO:0005524">
    <property type="term" value="F:ATP binding"/>
    <property type="evidence" value="ECO:0007669"/>
    <property type="project" value="UniProtKB-KW"/>
</dbReference>
<keyword evidence="2" id="KW-0547">Nucleotide-binding</keyword>
<evidence type="ECO:0000256" key="4">
    <source>
        <dbReference type="ARBA" id="ARBA00023125"/>
    </source>
</evidence>
<dbReference type="Gene3D" id="3.40.50.300">
    <property type="entry name" value="P-loop containing nucleotide triphosphate hydrolases"/>
    <property type="match status" value="1"/>
</dbReference>
<dbReference type="GO" id="GO:0006298">
    <property type="term" value="P:mismatch repair"/>
    <property type="evidence" value="ECO:0007669"/>
    <property type="project" value="InterPro"/>
</dbReference>
<dbReference type="GO" id="GO:0030983">
    <property type="term" value="F:mismatched DNA binding"/>
    <property type="evidence" value="ECO:0007669"/>
    <property type="project" value="InterPro"/>
</dbReference>
<dbReference type="PANTHER" id="PTHR11361">
    <property type="entry name" value="DNA MISMATCH REPAIR PROTEIN MUTS FAMILY MEMBER"/>
    <property type="match status" value="1"/>
</dbReference>
<evidence type="ECO:0000313" key="6">
    <source>
        <dbReference type="EMBL" id="KAJ8070308.1"/>
    </source>
</evidence>
<dbReference type="OrthoDB" id="276261at2759"/>
<comment type="caution">
    <text evidence="6">The sequence shown here is derived from an EMBL/GenBank/DDBJ whole genome shotgun (WGS) entry which is preliminary data.</text>
</comment>
<keyword evidence="4" id="KW-0238">DNA-binding</keyword>
<evidence type="ECO:0000256" key="2">
    <source>
        <dbReference type="ARBA" id="ARBA00022741"/>
    </source>
</evidence>
<feature type="domain" description="DNA mismatch repair proteins mutS family" evidence="5">
    <location>
        <begin position="154"/>
        <end position="170"/>
    </location>
</feature>
<gene>
    <name evidence="6" type="ORF">OCU04_000688</name>
</gene>
<organism evidence="6 7">
    <name type="scientific">Sclerotinia nivalis</name>
    <dbReference type="NCBI Taxonomy" id="352851"/>
    <lineage>
        <taxon>Eukaryota</taxon>
        <taxon>Fungi</taxon>
        <taxon>Dikarya</taxon>
        <taxon>Ascomycota</taxon>
        <taxon>Pezizomycotina</taxon>
        <taxon>Leotiomycetes</taxon>
        <taxon>Helotiales</taxon>
        <taxon>Sclerotiniaceae</taxon>
        <taxon>Sclerotinia</taxon>
    </lineage>
</organism>
<dbReference type="EMBL" id="JAPEIS010000001">
    <property type="protein sequence ID" value="KAJ8070308.1"/>
    <property type="molecule type" value="Genomic_DNA"/>
</dbReference>
<dbReference type="SMART" id="SM00534">
    <property type="entry name" value="MUTSac"/>
    <property type="match status" value="1"/>
</dbReference>
<keyword evidence="3" id="KW-0067">ATP-binding</keyword>
<dbReference type="Proteomes" id="UP001152300">
    <property type="component" value="Unassembled WGS sequence"/>
</dbReference>
<evidence type="ECO:0000256" key="3">
    <source>
        <dbReference type="ARBA" id="ARBA00022840"/>
    </source>
</evidence>
<accession>A0A9X0DRH4</accession>
<reference evidence="6" key="1">
    <citation type="submission" date="2022-11" db="EMBL/GenBank/DDBJ databases">
        <title>Genome Resource of Sclerotinia nivalis Strain SnTB1, a Plant Pathogen Isolated from American Ginseng.</title>
        <authorList>
            <person name="Fan S."/>
        </authorList>
    </citation>
    <scope>NUCLEOTIDE SEQUENCE</scope>
    <source>
        <strain evidence="6">SnTB1</strain>
    </source>
</reference>
<name>A0A9X0DRH4_9HELO</name>
<dbReference type="InterPro" id="IPR045076">
    <property type="entry name" value="MutS"/>
</dbReference>
<dbReference type="GO" id="GO:0005634">
    <property type="term" value="C:nucleus"/>
    <property type="evidence" value="ECO:0007669"/>
    <property type="project" value="TreeGrafter"/>
</dbReference>
<comment type="similarity">
    <text evidence="1">Belongs to the DNA mismatch repair MutS family.</text>
</comment>
<proteinExistence type="inferred from homology"/>
<dbReference type="SUPFAM" id="SSF52540">
    <property type="entry name" value="P-loop containing nucleoside triphosphate hydrolases"/>
    <property type="match status" value="1"/>
</dbReference>
<dbReference type="GO" id="GO:0140664">
    <property type="term" value="F:ATP-dependent DNA damage sensor activity"/>
    <property type="evidence" value="ECO:0007669"/>
    <property type="project" value="InterPro"/>
</dbReference>
<evidence type="ECO:0000256" key="1">
    <source>
        <dbReference type="ARBA" id="ARBA00006271"/>
    </source>
</evidence>
<dbReference type="PROSITE" id="PS00486">
    <property type="entry name" value="DNA_MISMATCH_REPAIR_2"/>
    <property type="match status" value="1"/>
</dbReference>
<evidence type="ECO:0000313" key="7">
    <source>
        <dbReference type="Proteomes" id="UP001152300"/>
    </source>
</evidence>
<evidence type="ECO:0000259" key="5">
    <source>
        <dbReference type="PROSITE" id="PS00486"/>
    </source>
</evidence>
<dbReference type="InterPro" id="IPR027417">
    <property type="entry name" value="P-loop_NTPase"/>
</dbReference>
<dbReference type="InterPro" id="IPR000432">
    <property type="entry name" value="DNA_mismatch_repair_MutS_C"/>
</dbReference>
<dbReference type="PANTHER" id="PTHR11361:SF21">
    <property type="entry name" value="MUTS PROTEIN HOMOLOG 4"/>
    <property type="match status" value="1"/>
</dbReference>
<sequence>MLDMITSFGKLVTSQESYVRPEITECIAIKSGRHPIRDKVPSNKFVPNDYYATQQSRFQVITGCNMSGKSTYIRGIALMSVMAQVGCFVPASYASFPIIHQLFARVSMDDSIEANVSTFASEMRETAFILRCFEFFLVSRVLLISGYRNIDEKSLAIIDELGRGTSTRDGLAIALSIAEALSQTRAVIWFATHFKELGMW</sequence>
<dbReference type="AlphaFoldDB" id="A0A9X0DRH4"/>
<protein>
    <recommendedName>
        <fullName evidence="5">DNA mismatch repair proteins mutS family domain-containing protein</fullName>
    </recommendedName>
</protein>
<dbReference type="Pfam" id="PF00488">
    <property type="entry name" value="MutS_V"/>
    <property type="match status" value="1"/>
</dbReference>
<dbReference type="GO" id="GO:0007131">
    <property type="term" value="P:reciprocal meiotic recombination"/>
    <property type="evidence" value="ECO:0007669"/>
    <property type="project" value="TreeGrafter"/>
</dbReference>
<keyword evidence="7" id="KW-1185">Reference proteome</keyword>